<feature type="binding site" evidence="2">
    <location>
        <position position="71"/>
    </location>
    <ligand>
        <name>Zn(2+)</name>
        <dbReference type="ChEBI" id="CHEBI:29105"/>
        <label>1</label>
    </ligand>
</feature>
<keyword evidence="2" id="KW-0479">Metal-binding</keyword>
<dbReference type="SUPFAM" id="SSF49764">
    <property type="entry name" value="HSP20-like chaperones"/>
    <property type="match status" value="1"/>
</dbReference>
<feature type="compositionally biased region" description="Basic and acidic residues" evidence="5">
    <location>
        <begin position="61"/>
        <end position="73"/>
    </location>
</feature>
<dbReference type="Gene3D" id="2.60.40.790">
    <property type="match status" value="1"/>
</dbReference>
<feature type="region of interest" description="Disordered" evidence="5">
    <location>
        <begin position="61"/>
        <end position="80"/>
    </location>
</feature>
<dbReference type="GO" id="GO:0042026">
    <property type="term" value="P:protein refolding"/>
    <property type="evidence" value="ECO:0007669"/>
    <property type="project" value="TreeGrafter"/>
</dbReference>
<evidence type="ECO:0000256" key="3">
    <source>
        <dbReference type="PROSITE-ProRule" id="PRU00285"/>
    </source>
</evidence>
<dbReference type="GO" id="GO:0005634">
    <property type="term" value="C:nucleus"/>
    <property type="evidence" value="ECO:0007669"/>
    <property type="project" value="TreeGrafter"/>
</dbReference>
<dbReference type="GO" id="GO:0046872">
    <property type="term" value="F:metal ion binding"/>
    <property type="evidence" value="ECO:0007669"/>
    <property type="project" value="UniProtKB-KW"/>
</dbReference>
<gene>
    <name evidence="7" type="ORF">CAUJ_LOCUS8591</name>
</gene>
<sequence>MREFERDFMDRARKNRESREFKPSNEREVVYNDKKYVMQIDVPDFRPEEIKVNLDGRKLTVEGKHESHSEHGSSNRSFSRSFMLPEDVDIDALKSSLANGKLSIEGPRIVQQSIHPIPIHINRKK</sequence>
<accession>A0A8S1HC65</accession>
<evidence type="ECO:0000313" key="7">
    <source>
        <dbReference type="EMBL" id="CAD6192672.1"/>
    </source>
</evidence>
<organism evidence="7 8">
    <name type="scientific">Caenorhabditis auriculariae</name>
    <dbReference type="NCBI Taxonomy" id="2777116"/>
    <lineage>
        <taxon>Eukaryota</taxon>
        <taxon>Metazoa</taxon>
        <taxon>Ecdysozoa</taxon>
        <taxon>Nematoda</taxon>
        <taxon>Chromadorea</taxon>
        <taxon>Rhabditida</taxon>
        <taxon>Rhabditina</taxon>
        <taxon>Rhabditomorpha</taxon>
        <taxon>Rhabditoidea</taxon>
        <taxon>Rhabditidae</taxon>
        <taxon>Peloderinae</taxon>
        <taxon>Caenorhabditis</taxon>
    </lineage>
</organism>
<dbReference type="CDD" id="cd06526">
    <property type="entry name" value="metazoan_ACD"/>
    <property type="match status" value="1"/>
</dbReference>
<feature type="region of interest" description="Disordered" evidence="5">
    <location>
        <begin position="1"/>
        <end position="24"/>
    </location>
</feature>
<reference evidence="7" key="1">
    <citation type="submission" date="2020-10" db="EMBL/GenBank/DDBJ databases">
        <authorList>
            <person name="Kikuchi T."/>
        </authorList>
    </citation>
    <scope>NUCLEOTIDE SEQUENCE</scope>
    <source>
        <strain evidence="7">NKZ352</strain>
    </source>
</reference>
<evidence type="ECO:0000256" key="2">
    <source>
        <dbReference type="PIRSR" id="PIRSR036514-1"/>
    </source>
</evidence>
<dbReference type="Pfam" id="PF00011">
    <property type="entry name" value="HSP20"/>
    <property type="match status" value="1"/>
</dbReference>
<dbReference type="GO" id="GO:0036498">
    <property type="term" value="P:IRE1-mediated unfolded protein response"/>
    <property type="evidence" value="ECO:0007669"/>
    <property type="project" value="TreeGrafter"/>
</dbReference>
<dbReference type="InterPro" id="IPR008978">
    <property type="entry name" value="HSP20-like_chaperone"/>
</dbReference>
<dbReference type="EMBL" id="CAJGYM010000029">
    <property type="protein sequence ID" value="CAD6192672.1"/>
    <property type="molecule type" value="Genomic_DNA"/>
</dbReference>
<proteinExistence type="inferred from homology"/>
<dbReference type="GO" id="GO:0051082">
    <property type="term" value="F:unfolded protein binding"/>
    <property type="evidence" value="ECO:0007669"/>
    <property type="project" value="TreeGrafter"/>
</dbReference>
<dbReference type="OrthoDB" id="1431247at2759"/>
<dbReference type="GO" id="GO:0005737">
    <property type="term" value="C:cytoplasm"/>
    <property type="evidence" value="ECO:0007669"/>
    <property type="project" value="TreeGrafter"/>
</dbReference>
<evidence type="ECO:0000256" key="1">
    <source>
        <dbReference type="PIRNR" id="PIRNR036514"/>
    </source>
</evidence>
<dbReference type="AlphaFoldDB" id="A0A8S1HC65"/>
<keyword evidence="2" id="KW-0862">Zinc</keyword>
<dbReference type="InterPro" id="IPR055269">
    <property type="entry name" value="Alpha-crystallin/HSP_16"/>
</dbReference>
<feature type="binding site" evidence="2">
    <location>
        <position position="65"/>
    </location>
    <ligand>
        <name>Zn(2+)</name>
        <dbReference type="ChEBI" id="CHEBI:29105"/>
        <label>1</label>
    </ligand>
</feature>
<dbReference type="PROSITE" id="PS01031">
    <property type="entry name" value="SHSP"/>
    <property type="match status" value="1"/>
</dbReference>
<dbReference type="PANTHER" id="PTHR45640">
    <property type="entry name" value="HEAT SHOCK PROTEIN HSP-12.2-RELATED"/>
    <property type="match status" value="1"/>
</dbReference>
<evidence type="ECO:0000313" key="8">
    <source>
        <dbReference type="Proteomes" id="UP000835052"/>
    </source>
</evidence>
<protein>
    <recommendedName>
        <fullName evidence="6">SHSP domain-containing protein</fullName>
    </recommendedName>
</protein>
<comment type="similarity">
    <text evidence="1 3 4">Belongs to the small heat shock protein (HSP20) family.</text>
</comment>
<evidence type="ECO:0000256" key="5">
    <source>
        <dbReference type="SAM" id="MobiDB-lite"/>
    </source>
</evidence>
<evidence type="ECO:0000259" key="6">
    <source>
        <dbReference type="PROSITE" id="PS01031"/>
    </source>
</evidence>
<dbReference type="Proteomes" id="UP000835052">
    <property type="component" value="Unassembled WGS sequence"/>
</dbReference>
<dbReference type="GO" id="GO:0009408">
    <property type="term" value="P:response to heat"/>
    <property type="evidence" value="ECO:0007669"/>
    <property type="project" value="TreeGrafter"/>
</dbReference>
<dbReference type="PIRSF" id="PIRSF036514">
    <property type="entry name" value="Sm_HSP_B1"/>
    <property type="match status" value="1"/>
</dbReference>
<feature type="domain" description="SHSP" evidence="6">
    <location>
        <begin position="16"/>
        <end position="122"/>
    </location>
</feature>
<comment type="caution">
    <text evidence="7">The sequence shown here is derived from an EMBL/GenBank/DDBJ whole genome shotgun (WGS) entry which is preliminary data.</text>
</comment>
<dbReference type="InterPro" id="IPR001436">
    <property type="entry name" value="Alpha-crystallin/sHSP_animal"/>
</dbReference>
<dbReference type="PANTHER" id="PTHR45640:SF32">
    <property type="entry name" value="STRESS-INDUCED PROTEIN 1"/>
    <property type="match status" value="1"/>
</dbReference>
<name>A0A8S1HC65_9PELO</name>
<keyword evidence="8" id="KW-1185">Reference proteome</keyword>
<evidence type="ECO:0000256" key="4">
    <source>
        <dbReference type="RuleBase" id="RU003616"/>
    </source>
</evidence>
<dbReference type="InterPro" id="IPR002068">
    <property type="entry name" value="A-crystallin/Hsp20_dom"/>
</dbReference>